<dbReference type="Proteomes" id="UP000177371">
    <property type="component" value="Unassembled WGS sequence"/>
</dbReference>
<evidence type="ECO:0000256" key="1">
    <source>
        <dbReference type="SAM" id="Phobius"/>
    </source>
</evidence>
<dbReference type="Pfam" id="PF07963">
    <property type="entry name" value="N_methyl"/>
    <property type="match status" value="1"/>
</dbReference>
<dbReference type="InterPro" id="IPR012902">
    <property type="entry name" value="N_methyl_site"/>
</dbReference>
<keyword evidence="1" id="KW-0812">Transmembrane</keyword>
<dbReference type="EMBL" id="MEUT01000069">
    <property type="protein sequence ID" value="OGC48471.1"/>
    <property type="molecule type" value="Genomic_DNA"/>
</dbReference>
<evidence type="ECO:0000313" key="3">
    <source>
        <dbReference type="Proteomes" id="UP000177371"/>
    </source>
</evidence>
<protein>
    <recommendedName>
        <fullName evidence="4">Type II secretion system protein</fullName>
    </recommendedName>
</protein>
<evidence type="ECO:0008006" key="4">
    <source>
        <dbReference type="Google" id="ProtNLM"/>
    </source>
</evidence>
<dbReference type="AlphaFoldDB" id="A0A1F4UU37"/>
<name>A0A1F4UU37_UNCKA</name>
<accession>A0A1F4UU37</accession>
<keyword evidence="1" id="KW-0472">Membrane</keyword>
<evidence type="ECO:0000313" key="2">
    <source>
        <dbReference type="EMBL" id="OGC48471.1"/>
    </source>
</evidence>
<keyword evidence="1" id="KW-1133">Transmembrane helix</keyword>
<sequence>MIKTKKNLNQGFTLIELLLYVGIASIILIVTTLFLGVLLESRVKNQAISEIEQQGLQLMQIITQTTRNAENISSPTAGNSSSTLSLDVINTSKDPTVFDLSGGIIRITEGSENTIPLTNSHVSVSSLSFQNKSRANTPGTIRISFTLNYVNPESRYEYDYVKSFISSATLRQP</sequence>
<reference evidence="2 3" key="1">
    <citation type="journal article" date="2016" name="Nat. Commun.">
        <title>Thousands of microbial genomes shed light on interconnected biogeochemical processes in an aquifer system.</title>
        <authorList>
            <person name="Anantharaman K."/>
            <person name="Brown C.T."/>
            <person name="Hug L.A."/>
            <person name="Sharon I."/>
            <person name="Castelle C.J."/>
            <person name="Probst A.J."/>
            <person name="Thomas B.C."/>
            <person name="Singh A."/>
            <person name="Wilkins M.J."/>
            <person name="Karaoz U."/>
            <person name="Brodie E.L."/>
            <person name="Williams K.H."/>
            <person name="Hubbard S.S."/>
            <person name="Banfield J.F."/>
        </authorList>
    </citation>
    <scope>NUCLEOTIDE SEQUENCE [LARGE SCALE GENOMIC DNA]</scope>
</reference>
<feature type="transmembrane region" description="Helical" evidence="1">
    <location>
        <begin position="17"/>
        <end position="39"/>
    </location>
</feature>
<gene>
    <name evidence="2" type="ORF">A2W32_05185</name>
</gene>
<dbReference type="STRING" id="1802610.A2W32_05185"/>
<proteinExistence type="predicted"/>
<organism evidence="2 3">
    <name type="scientific">candidate division WWE3 bacterium RBG_16_37_10</name>
    <dbReference type="NCBI Taxonomy" id="1802610"/>
    <lineage>
        <taxon>Bacteria</taxon>
        <taxon>Katanobacteria</taxon>
    </lineage>
</organism>
<comment type="caution">
    <text evidence="2">The sequence shown here is derived from an EMBL/GenBank/DDBJ whole genome shotgun (WGS) entry which is preliminary data.</text>
</comment>